<dbReference type="Pfam" id="PF01850">
    <property type="entry name" value="PIN"/>
    <property type="match status" value="1"/>
</dbReference>
<reference evidence="3 4" key="1">
    <citation type="submission" date="2023-09" db="EMBL/GenBank/DDBJ databases">
        <title>Pyrofollis japonicus gen. nov. sp. nov., a novel member of the family Pyrodictiaceae isolated from the Iheya North hydrothermal field.</title>
        <authorList>
            <person name="Miyazaki U."/>
            <person name="Sanari M."/>
            <person name="Tame A."/>
            <person name="Kitajima M."/>
            <person name="Okamoto A."/>
            <person name="Sawayama S."/>
            <person name="Miyazaki J."/>
            <person name="Takai K."/>
            <person name="Nakagawa S."/>
        </authorList>
    </citation>
    <scope>NUCLEOTIDE SEQUENCE [LARGE SCALE GENOMIC DNA]</scope>
    <source>
        <strain evidence="3 4">AV2</strain>
    </source>
</reference>
<feature type="domain" description="PIN" evidence="2">
    <location>
        <begin position="4"/>
        <end position="67"/>
    </location>
</feature>
<sequence>MRRIKPEQALEIVDTALQFVDVVGEETIHDKAAEIALFTGCRAVDAYYIATAKHVDAILVTNDRTMKYNALKARVEAYYLLSDEDYNTLISNLVTS</sequence>
<dbReference type="InterPro" id="IPR051619">
    <property type="entry name" value="TypeII_TA_RNase_PINc/VapC"/>
</dbReference>
<evidence type="ECO:0000256" key="1">
    <source>
        <dbReference type="ARBA" id="ARBA00022842"/>
    </source>
</evidence>
<evidence type="ECO:0000259" key="2">
    <source>
        <dbReference type="Pfam" id="PF01850"/>
    </source>
</evidence>
<evidence type="ECO:0000313" key="4">
    <source>
        <dbReference type="Proteomes" id="UP001341135"/>
    </source>
</evidence>
<protein>
    <recommendedName>
        <fullName evidence="2">PIN domain-containing protein</fullName>
    </recommendedName>
</protein>
<dbReference type="PANTHER" id="PTHR35901">
    <property type="entry name" value="RIBONUCLEASE VAPC3"/>
    <property type="match status" value="1"/>
</dbReference>
<keyword evidence="4" id="KW-1185">Reference proteome</keyword>
<dbReference type="SUPFAM" id="SSF88723">
    <property type="entry name" value="PIN domain-like"/>
    <property type="match status" value="1"/>
</dbReference>
<dbReference type="InterPro" id="IPR044153">
    <property type="entry name" value="PIN_Pae0151-like"/>
</dbReference>
<name>A0ABM8IZC8_9CREN</name>
<proteinExistence type="predicted"/>
<evidence type="ECO:0000313" key="3">
    <source>
        <dbReference type="EMBL" id="BES82890.1"/>
    </source>
</evidence>
<organism evidence="3 4">
    <name type="scientific">Pyrodictium abyssi</name>
    <dbReference type="NCBI Taxonomy" id="54256"/>
    <lineage>
        <taxon>Archaea</taxon>
        <taxon>Thermoproteota</taxon>
        <taxon>Thermoprotei</taxon>
        <taxon>Desulfurococcales</taxon>
        <taxon>Pyrodictiaceae</taxon>
        <taxon>Pyrodictium</taxon>
    </lineage>
</organism>
<dbReference type="InterPro" id="IPR002716">
    <property type="entry name" value="PIN_dom"/>
</dbReference>
<gene>
    <name evidence="3" type="ORF">PABY_24570</name>
</gene>
<dbReference type="InterPro" id="IPR029060">
    <property type="entry name" value="PIN-like_dom_sf"/>
</dbReference>
<accession>A0ABM8IZC8</accession>
<keyword evidence="1" id="KW-0460">Magnesium</keyword>
<dbReference type="Proteomes" id="UP001341135">
    <property type="component" value="Chromosome"/>
</dbReference>
<dbReference type="CDD" id="cd09873">
    <property type="entry name" value="PIN_Pae0151-like"/>
    <property type="match status" value="1"/>
</dbReference>
<dbReference type="EMBL" id="AP028907">
    <property type="protein sequence ID" value="BES82890.1"/>
    <property type="molecule type" value="Genomic_DNA"/>
</dbReference>
<dbReference type="PANTHER" id="PTHR35901:SF1">
    <property type="entry name" value="EXONUCLEASE VAPC9"/>
    <property type="match status" value="1"/>
</dbReference>
<dbReference type="Gene3D" id="3.40.50.1010">
    <property type="entry name" value="5'-nuclease"/>
    <property type="match status" value="1"/>
</dbReference>